<sequence>MGGPRARLLACRSATDRLCRQLPRAPVNLSHPSSIQIRIHERSSALLVCPHPSPTHRYSSRHRKKKAMRALTHALVLRSAMYHHHLLMCKPCLCRRPMHGILLLNPVPLDVYS</sequence>
<reference evidence="1 2" key="1">
    <citation type="journal article" date="2018" name="Front. Microbiol.">
        <title>Genome-Wide Analysis of Corynespora cassiicola Leaf Fall Disease Putative Effectors.</title>
        <authorList>
            <person name="Lopez D."/>
            <person name="Ribeiro S."/>
            <person name="Label P."/>
            <person name="Fumanal B."/>
            <person name="Venisse J.S."/>
            <person name="Kohler A."/>
            <person name="de Oliveira R.R."/>
            <person name="Labutti K."/>
            <person name="Lipzen A."/>
            <person name="Lail K."/>
            <person name="Bauer D."/>
            <person name="Ohm R.A."/>
            <person name="Barry K.W."/>
            <person name="Spatafora J."/>
            <person name="Grigoriev I.V."/>
            <person name="Martin F.M."/>
            <person name="Pujade-Renaud V."/>
        </authorList>
    </citation>
    <scope>NUCLEOTIDE SEQUENCE [LARGE SCALE GENOMIC DNA]</scope>
    <source>
        <strain evidence="1 2">Philippines</strain>
    </source>
</reference>
<accession>A0A2T2N5L0</accession>
<dbReference type="EMBL" id="KZ678148">
    <property type="protein sequence ID" value="PSN60536.1"/>
    <property type="molecule type" value="Genomic_DNA"/>
</dbReference>
<organism evidence="1 2">
    <name type="scientific">Corynespora cassiicola Philippines</name>
    <dbReference type="NCBI Taxonomy" id="1448308"/>
    <lineage>
        <taxon>Eukaryota</taxon>
        <taxon>Fungi</taxon>
        <taxon>Dikarya</taxon>
        <taxon>Ascomycota</taxon>
        <taxon>Pezizomycotina</taxon>
        <taxon>Dothideomycetes</taxon>
        <taxon>Pleosporomycetidae</taxon>
        <taxon>Pleosporales</taxon>
        <taxon>Corynesporascaceae</taxon>
        <taxon>Corynespora</taxon>
    </lineage>
</organism>
<protein>
    <submittedName>
        <fullName evidence="1">Uncharacterized protein</fullName>
    </submittedName>
</protein>
<evidence type="ECO:0000313" key="1">
    <source>
        <dbReference type="EMBL" id="PSN60536.1"/>
    </source>
</evidence>
<proteinExistence type="predicted"/>
<keyword evidence="2" id="KW-1185">Reference proteome</keyword>
<dbReference type="AlphaFoldDB" id="A0A2T2N5L0"/>
<gene>
    <name evidence="1" type="ORF">BS50DRAFT_203404</name>
</gene>
<dbReference type="Proteomes" id="UP000240883">
    <property type="component" value="Unassembled WGS sequence"/>
</dbReference>
<evidence type="ECO:0000313" key="2">
    <source>
        <dbReference type="Proteomes" id="UP000240883"/>
    </source>
</evidence>
<name>A0A2T2N5L0_CORCC</name>